<name>A0A2T0KI04_9ACTN</name>
<keyword evidence="4" id="KW-1185">Reference proteome</keyword>
<gene>
    <name evidence="3" type="ORF">CLV67_104395</name>
</gene>
<reference evidence="3 4" key="1">
    <citation type="submission" date="2018-03" db="EMBL/GenBank/DDBJ databases">
        <title>Genomic Encyclopedia of Archaeal and Bacterial Type Strains, Phase II (KMG-II): from individual species to whole genera.</title>
        <authorList>
            <person name="Goeker M."/>
        </authorList>
    </citation>
    <scope>NUCLEOTIDE SEQUENCE [LARGE SCALE GENOMIC DNA]</scope>
    <source>
        <strain evidence="3 4">DSM 43146</strain>
    </source>
</reference>
<proteinExistence type="predicted"/>
<feature type="transmembrane region" description="Helical" evidence="2">
    <location>
        <begin position="307"/>
        <end position="324"/>
    </location>
</feature>
<dbReference type="OrthoDB" id="9803163at2"/>
<keyword evidence="2" id="KW-0472">Membrane</keyword>
<keyword evidence="2" id="KW-0812">Transmembrane</keyword>
<dbReference type="Proteomes" id="UP000239415">
    <property type="component" value="Unassembled WGS sequence"/>
</dbReference>
<keyword evidence="2" id="KW-1133">Transmembrane helix</keyword>
<dbReference type="AlphaFoldDB" id="A0A2T0KI04"/>
<dbReference type="EMBL" id="PVMZ01000004">
    <property type="protein sequence ID" value="PRX22867.1"/>
    <property type="molecule type" value="Genomic_DNA"/>
</dbReference>
<accession>A0A2T0KI04</accession>
<feature type="region of interest" description="Disordered" evidence="1">
    <location>
        <begin position="1"/>
        <end position="23"/>
    </location>
</feature>
<organism evidence="3 4">
    <name type="scientific">Actinoplanes italicus</name>
    <dbReference type="NCBI Taxonomy" id="113567"/>
    <lineage>
        <taxon>Bacteria</taxon>
        <taxon>Bacillati</taxon>
        <taxon>Actinomycetota</taxon>
        <taxon>Actinomycetes</taxon>
        <taxon>Micromonosporales</taxon>
        <taxon>Micromonosporaceae</taxon>
        <taxon>Actinoplanes</taxon>
    </lineage>
</organism>
<dbReference type="RefSeq" id="WP_106317852.1">
    <property type="nucleotide sequence ID" value="NZ_BOMO01000022.1"/>
</dbReference>
<feature type="transmembrane region" description="Helical" evidence="2">
    <location>
        <begin position="271"/>
        <end position="292"/>
    </location>
</feature>
<protein>
    <submittedName>
        <fullName evidence="3">Uncharacterized protein</fullName>
    </submittedName>
</protein>
<feature type="transmembrane region" description="Helical" evidence="2">
    <location>
        <begin position="27"/>
        <end position="48"/>
    </location>
</feature>
<feature type="transmembrane region" description="Helical" evidence="2">
    <location>
        <begin position="147"/>
        <end position="168"/>
    </location>
</feature>
<evidence type="ECO:0000313" key="3">
    <source>
        <dbReference type="EMBL" id="PRX22867.1"/>
    </source>
</evidence>
<feature type="transmembrane region" description="Helical" evidence="2">
    <location>
        <begin position="92"/>
        <end position="110"/>
    </location>
</feature>
<evidence type="ECO:0000256" key="2">
    <source>
        <dbReference type="SAM" id="Phobius"/>
    </source>
</evidence>
<comment type="caution">
    <text evidence="3">The sequence shown here is derived from an EMBL/GenBank/DDBJ whole genome shotgun (WGS) entry which is preliminary data.</text>
</comment>
<evidence type="ECO:0000313" key="4">
    <source>
        <dbReference type="Proteomes" id="UP000239415"/>
    </source>
</evidence>
<feature type="transmembrane region" description="Helical" evidence="2">
    <location>
        <begin position="180"/>
        <end position="203"/>
    </location>
</feature>
<evidence type="ECO:0000256" key="1">
    <source>
        <dbReference type="SAM" id="MobiDB-lite"/>
    </source>
</evidence>
<sequence length="350" mass="37132">MADQVLDVRSQPAGPPGDDPRARTHSYLRAAMAALLISIGVAVIHQTIQQSELLGSVSGYYYTPVQAVFVGGLMALGVAMIALRGTNDAEEVALNLGGMCAILVAVVPTSRNQEQRDGVEECRETLGGCPDLLALEQATRANVENNMVALLVLGFLGLVAAFVLVRHSGDRAAARSSVKAFWWGFAITTALWLCCVVALLVSIDWFIEYAHHIAAVGLLACLCVVALANAQRVDGFPRREQAEESGTAVGGARGEVAAAGDTMLKKGHRSVYSALACLMIAAGVLGAVALVGEHLTLSVEEKKNSHTLFWVEIVVAALFIGFWLTQTWDLHGGDDKIKNSREEAANAGRV</sequence>
<feature type="transmembrane region" description="Helical" evidence="2">
    <location>
        <begin position="60"/>
        <end position="83"/>
    </location>
</feature>
<feature type="transmembrane region" description="Helical" evidence="2">
    <location>
        <begin position="209"/>
        <end position="230"/>
    </location>
</feature>